<sequence length="127" mass="14020">MHAKRAPYPSGGPAGVYLHLGGYEDRHGEKCHSQRSHLCAVKLRLLEVPEKFSPLLSLPLSPPAKGEDDPWVQEPNQKRLPLSSQGESITQTQELPTQRGRRRGGCISSSQAALKATYLSRPYSLPH</sequence>
<accession>A0AAN8BQT0</accession>
<dbReference type="Proteomes" id="UP001335648">
    <property type="component" value="Unassembled WGS sequence"/>
</dbReference>
<dbReference type="EMBL" id="JAULUE010002057">
    <property type="protein sequence ID" value="KAK5889068.1"/>
    <property type="molecule type" value="Genomic_DNA"/>
</dbReference>
<feature type="compositionally biased region" description="Polar residues" evidence="1">
    <location>
        <begin position="82"/>
        <end position="96"/>
    </location>
</feature>
<gene>
    <name evidence="2" type="ORF">CesoFtcFv8_015103</name>
</gene>
<proteinExistence type="predicted"/>
<comment type="caution">
    <text evidence="2">The sequence shown here is derived from an EMBL/GenBank/DDBJ whole genome shotgun (WGS) entry which is preliminary data.</text>
</comment>
<dbReference type="AlphaFoldDB" id="A0AAN8BQT0"/>
<reference evidence="2 3" key="1">
    <citation type="journal article" date="2023" name="Mol. Biol. Evol.">
        <title>Genomics of Secondarily Temperate Adaptation in the Only Non-Antarctic Icefish.</title>
        <authorList>
            <person name="Rivera-Colon A.G."/>
            <person name="Rayamajhi N."/>
            <person name="Minhas B.F."/>
            <person name="Madrigal G."/>
            <person name="Bilyk K.T."/>
            <person name="Yoon V."/>
            <person name="Hune M."/>
            <person name="Gregory S."/>
            <person name="Cheng C.H.C."/>
            <person name="Catchen J.M."/>
        </authorList>
    </citation>
    <scope>NUCLEOTIDE SEQUENCE [LARGE SCALE GENOMIC DNA]</scope>
    <source>
        <strain evidence="2">JC2023a</strain>
    </source>
</reference>
<organism evidence="2 3">
    <name type="scientific">Champsocephalus esox</name>
    <name type="common">pike icefish</name>
    <dbReference type="NCBI Taxonomy" id="159716"/>
    <lineage>
        <taxon>Eukaryota</taxon>
        <taxon>Metazoa</taxon>
        <taxon>Chordata</taxon>
        <taxon>Craniata</taxon>
        <taxon>Vertebrata</taxon>
        <taxon>Euteleostomi</taxon>
        <taxon>Actinopterygii</taxon>
        <taxon>Neopterygii</taxon>
        <taxon>Teleostei</taxon>
        <taxon>Neoteleostei</taxon>
        <taxon>Acanthomorphata</taxon>
        <taxon>Eupercaria</taxon>
        <taxon>Perciformes</taxon>
        <taxon>Notothenioidei</taxon>
        <taxon>Channichthyidae</taxon>
        <taxon>Champsocephalus</taxon>
    </lineage>
</organism>
<evidence type="ECO:0000313" key="3">
    <source>
        <dbReference type="Proteomes" id="UP001335648"/>
    </source>
</evidence>
<name>A0AAN8BQT0_9TELE</name>
<evidence type="ECO:0000256" key="1">
    <source>
        <dbReference type="SAM" id="MobiDB-lite"/>
    </source>
</evidence>
<protein>
    <submittedName>
        <fullName evidence="2">Uncharacterized protein</fullName>
    </submittedName>
</protein>
<keyword evidence="3" id="KW-1185">Reference proteome</keyword>
<feature type="region of interest" description="Disordered" evidence="1">
    <location>
        <begin position="56"/>
        <end position="109"/>
    </location>
</feature>
<evidence type="ECO:0000313" key="2">
    <source>
        <dbReference type="EMBL" id="KAK5889068.1"/>
    </source>
</evidence>